<protein>
    <submittedName>
        <fullName evidence="3">Uncharacterized protein</fullName>
    </submittedName>
</protein>
<accession>A0A914PUX7</accession>
<evidence type="ECO:0000256" key="1">
    <source>
        <dbReference type="SAM" id="MobiDB-lite"/>
    </source>
</evidence>
<reference evidence="3" key="1">
    <citation type="submission" date="2022-11" db="UniProtKB">
        <authorList>
            <consortium name="WormBaseParasite"/>
        </authorList>
    </citation>
    <scope>IDENTIFICATION</scope>
</reference>
<proteinExistence type="predicted"/>
<keyword evidence="2" id="KW-1185">Reference proteome</keyword>
<name>A0A914PUX7_9BILA</name>
<sequence length="416" mass="47312">MKSPRKLSMRKSNGEIVESSEDEMLPSSSSPFSTPNSQPISRVSTTNSLHSLLNEDTLLASNPIALPPALQAFKFYFNAFSKSLSPIINLNIFDKTDKLDDKINVIYLNMAEILLRKLHPNQYYLVEFIGSKTDNSLLIDENRLIQVLPDLTDSTVDLSKMFTSFSQHLNGAKISRTTAFNIFGNNAFMGDLQLKVEDFNPIEKTDIKIAKEARISLIENLEYGTFDANEIKEILKTFFKNDRIFHQNDVFYIKTELHGHTITVYFEISSPLKTETYYDFDSDSDETIPYFIVNSTTSIYQQPKIKRLFPKNSFNKNTEFITTDMIKLTDKIARILKSQFYQNEEKTVSSTSSITSILAGSGGCGINKVIKLLADKLCVDLIKIDCMDFWNIEGKSVEKLVENTVEKCKSNVKFKV</sequence>
<feature type="compositionally biased region" description="Low complexity" evidence="1">
    <location>
        <begin position="25"/>
        <end position="39"/>
    </location>
</feature>
<dbReference type="WBParaSite" id="PDA_v2.g22547.t1">
    <property type="protein sequence ID" value="PDA_v2.g22547.t1"/>
    <property type="gene ID" value="PDA_v2.g22547"/>
</dbReference>
<dbReference type="AlphaFoldDB" id="A0A914PUX7"/>
<evidence type="ECO:0000313" key="3">
    <source>
        <dbReference type="WBParaSite" id="PDA_v2.g22547.t1"/>
    </source>
</evidence>
<dbReference type="Proteomes" id="UP000887578">
    <property type="component" value="Unplaced"/>
</dbReference>
<evidence type="ECO:0000313" key="2">
    <source>
        <dbReference type="Proteomes" id="UP000887578"/>
    </source>
</evidence>
<organism evidence="2 3">
    <name type="scientific">Panagrolaimus davidi</name>
    <dbReference type="NCBI Taxonomy" id="227884"/>
    <lineage>
        <taxon>Eukaryota</taxon>
        <taxon>Metazoa</taxon>
        <taxon>Ecdysozoa</taxon>
        <taxon>Nematoda</taxon>
        <taxon>Chromadorea</taxon>
        <taxon>Rhabditida</taxon>
        <taxon>Tylenchina</taxon>
        <taxon>Panagrolaimomorpha</taxon>
        <taxon>Panagrolaimoidea</taxon>
        <taxon>Panagrolaimidae</taxon>
        <taxon>Panagrolaimus</taxon>
    </lineage>
</organism>
<feature type="region of interest" description="Disordered" evidence="1">
    <location>
        <begin position="1"/>
        <end position="43"/>
    </location>
</feature>